<keyword evidence="9 12" id="KW-1133">Transmembrane helix</keyword>
<keyword evidence="2" id="KW-0813">Transport</keyword>
<feature type="active site" description="Phosphocysteine intermediate; for EIIB activity" evidence="11">
    <location>
        <position position="29"/>
    </location>
</feature>
<dbReference type="Pfam" id="PF00367">
    <property type="entry name" value="PTS_EIIB"/>
    <property type="match status" value="1"/>
</dbReference>
<gene>
    <name evidence="16" type="ORF">A8806_105215</name>
</gene>
<keyword evidence="4" id="KW-0762">Sugar transport</keyword>
<dbReference type="InterPro" id="IPR018113">
    <property type="entry name" value="PTrfase_EIIB_Cys"/>
</dbReference>
<evidence type="ECO:0000256" key="3">
    <source>
        <dbReference type="ARBA" id="ARBA00022475"/>
    </source>
</evidence>
<dbReference type="InterPro" id="IPR011055">
    <property type="entry name" value="Dup_hybrid_motif"/>
</dbReference>
<dbReference type="SUPFAM" id="SSF55604">
    <property type="entry name" value="Glucose permease domain IIB"/>
    <property type="match status" value="1"/>
</dbReference>
<dbReference type="GO" id="GO:0090589">
    <property type="term" value="F:protein-phosphocysteine-trehalose phosphotransferase system transporter activity"/>
    <property type="evidence" value="ECO:0007669"/>
    <property type="project" value="TreeGrafter"/>
</dbReference>
<feature type="domain" description="PTS EIIC type-1" evidence="15">
    <location>
        <begin position="108"/>
        <end position="462"/>
    </location>
</feature>
<evidence type="ECO:0000256" key="6">
    <source>
        <dbReference type="ARBA" id="ARBA00022683"/>
    </source>
</evidence>
<dbReference type="Gene3D" id="2.70.70.10">
    <property type="entry name" value="Glucose Permease (Domain IIA)"/>
    <property type="match status" value="1"/>
</dbReference>
<dbReference type="Pfam" id="PF00358">
    <property type="entry name" value="PTS_EIIA_1"/>
    <property type="match status" value="1"/>
</dbReference>
<dbReference type="InterPro" id="IPR001127">
    <property type="entry name" value="PTS_EIIA_1_perm"/>
</dbReference>
<dbReference type="GO" id="GO:0016301">
    <property type="term" value="F:kinase activity"/>
    <property type="evidence" value="ECO:0007669"/>
    <property type="project" value="UniProtKB-KW"/>
</dbReference>
<dbReference type="GO" id="GO:0015771">
    <property type="term" value="P:trehalose transport"/>
    <property type="evidence" value="ECO:0007669"/>
    <property type="project" value="TreeGrafter"/>
</dbReference>
<keyword evidence="3" id="KW-1003">Cell membrane</keyword>
<dbReference type="GO" id="GO:0008982">
    <property type="term" value="F:protein-N(PI)-phosphohistidine-sugar phosphotransferase activity"/>
    <property type="evidence" value="ECO:0007669"/>
    <property type="project" value="InterPro"/>
</dbReference>
<feature type="transmembrane region" description="Helical" evidence="12">
    <location>
        <begin position="284"/>
        <end position="306"/>
    </location>
</feature>
<reference evidence="16 17" key="1">
    <citation type="submission" date="2018-05" db="EMBL/GenBank/DDBJ databases">
        <title>The Hungate 1000. A catalogue of reference genomes from the rumen microbiome.</title>
        <authorList>
            <person name="Kelly W."/>
        </authorList>
    </citation>
    <scope>NUCLEOTIDE SEQUENCE [LARGE SCALE GENOMIC DNA]</scope>
    <source>
        <strain evidence="16 17">NLAE-zl-C242</strain>
    </source>
</reference>
<keyword evidence="5" id="KW-0808">Transferase</keyword>
<feature type="transmembrane region" description="Helical" evidence="12">
    <location>
        <begin position="146"/>
        <end position="166"/>
    </location>
</feature>
<proteinExistence type="predicted"/>
<dbReference type="Pfam" id="PF02378">
    <property type="entry name" value="PTS_EIIC"/>
    <property type="match status" value="1"/>
</dbReference>
<evidence type="ECO:0000313" key="16">
    <source>
        <dbReference type="EMBL" id="PWJ29912.1"/>
    </source>
</evidence>
<feature type="domain" description="PTS EIIA type-1" evidence="13">
    <location>
        <begin position="500"/>
        <end position="604"/>
    </location>
</feature>
<accession>A0A2Y9BDP8</accession>
<keyword evidence="17" id="KW-1185">Reference proteome</keyword>
<dbReference type="AlphaFoldDB" id="A0A2Y9BDP8"/>
<dbReference type="FunFam" id="2.70.70.10:FF:000001">
    <property type="entry name" value="PTS system glucose-specific IIA component"/>
    <property type="match status" value="1"/>
</dbReference>
<evidence type="ECO:0000256" key="5">
    <source>
        <dbReference type="ARBA" id="ARBA00022679"/>
    </source>
</evidence>
<dbReference type="NCBIfam" id="TIGR01995">
    <property type="entry name" value="PTS-II-ABC-beta"/>
    <property type="match status" value="1"/>
</dbReference>
<evidence type="ECO:0000313" key="17">
    <source>
        <dbReference type="Proteomes" id="UP000245845"/>
    </source>
</evidence>
<evidence type="ECO:0000256" key="9">
    <source>
        <dbReference type="ARBA" id="ARBA00022989"/>
    </source>
</evidence>
<feature type="transmembrane region" description="Helical" evidence="12">
    <location>
        <begin position="113"/>
        <end position="140"/>
    </location>
</feature>
<dbReference type="PANTHER" id="PTHR30175:SF1">
    <property type="entry name" value="PTS SYSTEM ARBUTIN-, CELLOBIOSE-, AND SALICIN-SPECIFIC EIIBC COMPONENT-RELATED"/>
    <property type="match status" value="1"/>
</dbReference>
<evidence type="ECO:0000256" key="1">
    <source>
        <dbReference type="ARBA" id="ARBA00004651"/>
    </source>
</evidence>
<comment type="subcellular location">
    <subcellularLocation>
        <location evidence="1">Cell membrane</location>
        <topology evidence="1">Multi-pass membrane protein</topology>
    </subcellularLocation>
</comment>
<keyword evidence="8" id="KW-0418">Kinase</keyword>
<dbReference type="Gene3D" id="3.30.1360.60">
    <property type="entry name" value="Glucose permease domain IIB"/>
    <property type="match status" value="1"/>
</dbReference>
<dbReference type="InterPro" id="IPR036878">
    <property type="entry name" value="Glu_permease_IIB"/>
</dbReference>
<dbReference type="InterPro" id="IPR011297">
    <property type="entry name" value="PTS_IIABC_b_glu"/>
</dbReference>
<keyword evidence="10 12" id="KW-0472">Membrane</keyword>
<keyword evidence="6" id="KW-0598">Phosphotransferase system</keyword>
<evidence type="ECO:0000256" key="11">
    <source>
        <dbReference type="PROSITE-ProRule" id="PRU00421"/>
    </source>
</evidence>
<dbReference type="GO" id="GO:0005886">
    <property type="term" value="C:plasma membrane"/>
    <property type="evidence" value="ECO:0007669"/>
    <property type="project" value="UniProtKB-SubCell"/>
</dbReference>
<sequence length="631" mass="66337">MAKKNYDTLSKDIVKYVGGTKNIISLVHCATRLRFKVKDHDCVDKENLSQLEGVITVLDSGGQIQVVIGNHVSDVYEAVFKNTDLKQANQEAQPEEGTKKNLLNTFMDTISGIFAPVLGAMSGAGMLKALLILCTTFGWLTADMGTYRILYAAADGVFTFIPVFLAFTAAKKFKANEFVAVGIAAALVYPDLTAAYSAGEALTFLKIPVVLVSYTSSVIPIIIAVYALSKLEKVLKKIVPAVCKTFLTPLVSLAVMVPATYLLIGPIADTAGKLLASGYTGLVALNPVIAGGLLGLIWPAAVMFGVHWGFVPIVMNNIAEYGRDTLFTITGPNNMAQAGATLGVFLKTKDKAVKEIAGPAALSAVLAGITEPAIYGVTLRFKRPFFIGAVFSGIAGAIVAAAGTGAPTLLGTSILTLPGYIGVGFVGFLIACAIAYFGSAIVTYFFGYSDNMLPKPKQDAASSESVTREEKAGAVKGKITDAEIAAPVSGKVILLSDVKDEAFSGGALGQGIAVIPEDGKVCAPCDGIVSVMYPTGHAIGITSDTGAEILIHIGMDTVTLDGKGFDIKVKEGQRVRMGELLVVADLAQIKEAGLDITTPVIIANTEEYLEVRPFKQESVRQGERLLACIGK</sequence>
<dbReference type="SUPFAM" id="SSF51261">
    <property type="entry name" value="Duplicated hybrid motif"/>
    <property type="match status" value="1"/>
</dbReference>
<evidence type="ECO:0000259" key="14">
    <source>
        <dbReference type="PROSITE" id="PS51098"/>
    </source>
</evidence>
<dbReference type="GO" id="GO:0009401">
    <property type="term" value="P:phosphoenolpyruvate-dependent sugar phosphotransferase system"/>
    <property type="evidence" value="ECO:0007669"/>
    <property type="project" value="UniProtKB-KW"/>
</dbReference>
<evidence type="ECO:0000259" key="15">
    <source>
        <dbReference type="PROSITE" id="PS51103"/>
    </source>
</evidence>
<dbReference type="CDD" id="cd00212">
    <property type="entry name" value="PTS_IIB_glc"/>
    <property type="match status" value="1"/>
</dbReference>
<dbReference type="InterPro" id="IPR003352">
    <property type="entry name" value="PTS_EIIC"/>
</dbReference>
<evidence type="ECO:0000259" key="13">
    <source>
        <dbReference type="PROSITE" id="PS51093"/>
    </source>
</evidence>
<feature type="transmembrane region" description="Helical" evidence="12">
    <location>
        <begin position="419"/>
        <end position="447"/>
    </location>
</feature>
<evidence type="ECO:0000256" key="7">
    <source>
        <dbReference type="ARBA" id="ARBA00022692"/>
    </source>
</evidence>
<feature type="transmembrane region" description="Helical" evidence="12">
    <location>
        <begin position="385"/>
        <end position="407"/>
    </location>
</feature>
<dbReference type="InterPro" id="IPR013013">
    <property type="entry name" value="PTS_EIIC_1"/>
</dbReference>
<protein>
    <submittedName>
        <fullName evidence="16">PTS system beta-glucosides-specific IIC component</fullName>
    </submittedName>
</protein>
<feature type="domain" description="PTS EIIB type-1" evidence="14">
    <location>
        <begin position="7"/>
        <end position="89"/>
    </location>
</feature>
<dbReference type="InterPro" id="IPR050558">
    <property type="entry name" value="PTS_Sugar-Specific_Components"/>
</dbReference>
<dbReference type="PROSITE" id="PS00371">
    <property type="entry name" value="PTS_EIIA_TYPE_1_HIS"/>
    <property type="match status" value="1"/>
</dbReference>
<dbReference type="PROSITE" id="PS01035">
    <property type="entry name" value="PTS_EIIB_TYPE_1_CYS"/>
    <property type="match status" value="1"/>
</dbReference>
<feature type="transmembrane region" description="Helical" evidence="12">
    <location>
        <begin position="178"/>
        <end position="198"/>
    </location>
</feature>
<evidence type="ECO:0000256" key="10">
    <source>
        <dbReference type="ARBA" id="ARBA00023136"/>
    </source>
</evidence>
<dbReference type="RefSeq" id="WP_109731041.1">
    <property type="nucleotide sequence ID" value="NZ_BAAACK010000018.1"/>
</dbReference>
<dbReference type="NCBIfam" id="TIGR00830">
    <property type="entry name" value="PTBA"/>
    <property type="match status" value="1"/>
</dbReference>
<evidence type="ECO:0000256" key="2">
    <source>
        <dbReference type="ARBA" id="ARBA00022448"/>
    </source>
</evidence>
<dbReference type="FunFam" id="3.30.1360.60:FF:000001">
    <property type="entry name" value="PTS system glucose-specific IIBC component PtsG"/>
    <property type="match status" value="1"/>
</dbReference>
<comment type="caution">
    <text evidence="16">The sequence shown here is derived from an EMBL/GenBank/DDBJ whole genome shotgun (WGS) entry which is preliminary data.</text>
</comment>
<dbReference type="PANTHER" id="PTHR30175">
    <property type="entry name" value="PHOSPHOTRANSFERASE SYSTEM TRANSPORT PROTEIN"/>
    <property type="match status" value="1"/>
</dbReference>
<dbReference type="PROSITE" id="PS51103">
    <property type="entry name" value="PTS_EIIC_TYPE_1"/>
    <property type="match status" value="1"/>
</dbReference>
<evidence type="ECO:0000256" key="12">
    <source>
        <dbReference type="SAM" id="Phobius"/>
    </source>
</evidence>
<dbReference type="Proteomes" id="UP000245845">
    <property type="component" value="Unassembled WGS sequence"/>
</dbReference>
<feature type="transmembrane region" description="Helical" evidence="12">
    <location>
        <begin position="204"/>
        <end position="229"/>
    </location>
</feature>
<evidence type="ECO:0000256" key="8">
    <source>
        <dbReference type="ARBA" id="ARBA00022777"/>
    </source>
</evidence>
<dbReference type="PROSITE" id="PS51098">
    <property type="entry name" value="PTS_EIIB_TYPE_1"/>
    <property type="match status" value="1"/>
</dbReference>
<evidence type="ECO:0000256" key="4">
    <source>
        <dbReference type="ARBA" id="ARBA00022597"/>
    </source>
</evidence>
<feature type="transmembrane region" description="Helical" evidence="12">
    <location>
        <begin position="241"/>
        <end position="264"/>
    </location>
</feature>
<dbReference type="EMBL" id="QGDL01000005">
    <property type="protein sequence ID" value="PWJ29912.1"/>
    <property type="molecule type" value="Genomic_DNA"/>
</dbReference>
<organism evidence="16 17">
    <name type="scientific">Faecalicatena orotica</name>
    <dbReference type="NCBI Taxonomy" id="1544"/>
    <lineage>
        <taxon>Bacteria</taxon>
        <taxon>Bacillati</taxon>
        <taxon>Bacillota</taxon>
        <taxon>Clostridia</taxon>
        <taxon>Lachnospirales</taxon>
        <taxon>Lachnospiraceae</taxon>
        <taxon>Faecalicatena</taxon>
    </lineage>
</organism>
<dbReference type="InterPro" id="IPR001996">
    <property type="entry name" value="PTS_IIB_1"/>
</dbReference>
<dbReference type="PROSITE" id="PS51093">
    <property type="entry name" value="PTS_EIIA_TYPE_1"/>
    <property type="match status" value="1"/>
</dbReference>
<name>A0A2Y9BDP8_9FIRM</name>
<keyword evidence="7 12" id="KW-0812">Transmembrane</keyword>
<dbReference type="OrthoDB" id="92465at2"/>